<accession>A0A016WW59</accession>
<protein>
    <submittedName>
        <fullName evidence="1">Uncharacterized protein</fullName>
    </submittedName>
</protein>
<organism evidence="1 2">
    <name type="scientific">Ancylostoma ceylanicum</name>
    <dbReference type="NCBI Taxonomy" id="53326"/>
    <lineage>
        <taxon>Eukaryota</taxon>
        <taxon>Metazoa</taxon>
        <taxon>Ecdysozoa</taxon>
        <taxon>Nematoda</taxon>
        <taxon>Chromadorea</taxon>
        <taxon>Rhabditida</taxon>
        <taxon>Rhabditina</taxon>
        <taxon>Rhabditomorpha</taxon>
        <taxon>Strongyloidea</taxon>
        <taxon>Ancylostomatidae</taxon>
        <taxon>Ancylostomatinae</taxon>
        <taxon>Ancylostoma</taxon>
    </lineage>
</organism>
<keyword evidence="2" id="KW-1185">Reference proteome</keyword>
<comment type="caution">
    <text evidence="1">The sequence shown here is derived from an EMBL/GenBank/DDBJ whole genome shotgun (WGS) entry which is preliminary data.</text>
</comment>
<reference evidence="2" key="1">
    <citation type="journal article" date="2015" name="Nat. Genet.">
        <title>The genome and transcriptome of the zoonotic hookworm Ancylostoma ceylanicum identify infection-specific gene families.</title>
        <authorList>
            <person name="Schwarz E.M."/>
            <person name="Hu Y."/>
            <person name="Antoshechkin I."/>
            <person name="Miller M.M."/>
            <person name="Sternberg P.W."/>
            <person name="Aroian R.V."/>
        </authorList>
    </citation>
    <scope>NUCLEOTIDE SEQUENCE</scope>
    <source>
        <strain evidence="2">HY135</strain>
    </source>
</reference>
<name>A0A016WW59_9BILA</name>
<sequence length="68" mass="7735">MFQTIVIVEIFGVCLSEFSHFIVPSLQRLINVLVVIEFKVLAMSSEMKLEGIKSQEMFCTLVTLAINR</sequence>
<proteinExistence type="predicted"/>
<dbReference type="AlphaFoldDB" id="A0A016WW59"/>
<gene>
    <name evidence="1" type="primary">Acey_s0477.g2173</name>
    <name evidence="1" type="ORF">Y032_0477g2173</name>
</gene>
<evidence type="ECO:0000313" key="2">
    <source>
        <dbReference type="Proteomes" id="UP000024635"/>
    </source>
</evidence>
<evidence type="ECO:0000313" key="1">
    <source>
        <dbReference type="EMBL" id="EYC43905.1"/>
    </source>
</evidence>
<dbReference type="Proteomes" id="UP000024635">
    <property type="component" value="Unassembled WGS sequence"/>
</dbReference>
<dbReference type="EMBL" id="JARK01000077">
    <property type="protein sequence ID" value="EYC43905.1"/>
    <property type="molecule type" value="Genomic_DNA"/>
</dbReference>